<evidence type="ECO:0000259" key="6">
    <source>
        <dbReference type="SMART" id="SM01122"/>
    </source>
</evidence>
<keyword evidence="9" id="KW-1185">Reference proteome</keyword>
<feature type="coiled-coil region" evidence="4">
    <location>
        <begin position="903"/>
        <end position="944"/>
    </location>
</feature>
<proteinExistence type="predicted"/>
<organism evidence="7 9">
    <name type="scientific">Dinothrombium tinctorium</name>
    <dbReference type="NCBI Taxonomy" id="1965070"/>
    <lineage>
        <taxon>Eukaryota</taxon>
        <taxon>Metazoa</taxon>
        <taxon>Ecdysozoa</taxon>
        <taxon>Arthropoda</taxon>
        <taxon>Chelicerata</taxon>
        <taxon>Arachnida</taxon>
        <taxon>Acari</taxon>
        <taxon>Acariformes</taxon>
        <taxon>Trombidiformes</taxon>
        <taxon>Prostigmata</taxon>
        <taxon>Anystina</taxon>
        <taxon>Parasitengona</taxon>
        <taxon>Trombidioidea</taxon>
        <taxon>Trombidiidae</taxon>
        <taxon>Dinothrombium</taxon>
    </lineage>
</organism>
<dbReference type="EMBL" id="NCKU01003397">
    <property type="protein sequence ID" value="RWS07592.1"/>
    <property type="molecule type" value="Genomic_DNA"/>
</dbReference>
<dbReference type="GO" id="GO:0005634">
    <property type="term" value="C:nucleus"/>
    <property type="evidence" value="ECO:0007669"/>
    <property type="project" value="TreeGrafter"/>
</dbReference>
<feature type="compositionally biased region" description="Low complexity" evidence="5">
    <location>
        <begin position="180"/>
        <end position="197"/>
    </location>
</feature>
<evidence type="ECO:0000256" key="4">
    <source>
        <dbReference type="SAM" id="Coils"/>
    </source>
</evidence>
<feature type="compositionally biased region" description="Polar residues" evidence="5">
    <location>
        <begin position="399"/>
        <end position="410"/>
    </location>
</feature>
<dbReference type="EMBL" id="NCKU01003395">
    <property type="protein sequence ID" value="RWS07602.1"/>
    <property type="molecule type" value="Genomic_DNA"/>
</dbReference>
<sequence length="984" mass="112657">MMSTNLKDQTNTNNMHIVGKQRSFTGRVTKFFDDFGFVDDDVFFQLSVVKGGNIHVNDQVYVECQYSEDLPFKWNATKVEIIPQQAPTTVASTYLQHRVMLQQQRDQQPQAQSYYTHDTQLMQQQQQMKLPQSQTQTYQQQEAIQQAYATEYKQQHHPQHQTQSYDDYSTSKQQLLYYSRQQASQTSQQEYSTSSPSPFQQITYTSTPGSAFVSTQILPYAAQQVAAAAAAAVAQIPPTTQQRSVNRSNSSRWDESRNRDESRSRSNREDRKFDDREREREKTRERRVNRERDDHERVDRREKERSDREKDYQRARRSTESPLSIASTSDVSHPGKPLRRRYDPVNIPKFAILKYGAIHIPSDFREVRVNDAFTLDIASIPKPIVYRIVSPKTEKRNENNSSQDTINNSVEEPDKSSTETNKVTISKEPKTVQTNKYAVKVLFVSLPSMNDIYDRVFGSDRDNFTSRNNGEEPNLIATAVRCVKQQTGIDLSTCRRWKRIATFVYDRDDSLRVDVPLEYSYIFMPDVWSLLDTSLKNEVVKNDEIGDENRMVIDESVSLLSTNKTLTTEKVDDCVKNENTGLLASTEGANKCETFDVKNSVSDNVGNSLEVDLTVDYSSFSQPKEVLVDGNEPSPSDNEKDAAVTSSDRTVISQLPESKPSSHSEEADSAFNSSLNVNTACKTSNSEAAPSPSDKHQLLVRLNDLKVAELKTELEKRGIKIKSNIKKSDLIAKLREILLQSIDNDEDENVVLDSVKGNWWAKRIKEESDKKDDQFDSVFADANDLSANASDSHEIDAIGQTKDANEKHEDEDTVEDILRLFHNCNFPLSKKVWNALFGTEEKQYYRSLKEPPHVIDYFKIYAENSSYSAPAANKEVGPIFTKDGNIYDVLQLISQSENDEKIKSDLRDKLTLGEEKIEQQKTQISELESRQKKMNAAIEKQNDEICALKREKEALKSKYDQMRKLFDSTVQNFNDLLKEMKEEN</sequence>
<dbReference type="SMART" id="SM01122">
    <property type="entry name" value="DBC1"/>
    <property type="match status" value="1"/>
</dbReference>
<feature type="compositionally biased region" description="Polar residues" evidence="5">
    <location>
        <begin position="644"/>
        <end position="659"/>
    </location>
</feature>
<dbReference type="PANTHER" id="PTHR14304:SF11">
    <property type="entry name" value="SAP DOMAIN-CONTAINING PROTEIN"/>
    <property type="match status" value="1"/>
</dbReference>
<gene>
    <name evidence="8" type="ORF">B4U79_16125</name>
    <name evidence="7" type="ORF">B4U79_16126</name>
</gene>
<accession>A0A3S4QTG1</accession>
<dbReference type="Pfam" id="PF14443">
    <property type="entry name" value="DBC1"/>
    <property type="match status" value="1"/>
</dbReference>
<feature type="region of interest" description="Disordered" evidence="5">
    <location>
        <begin position="236"/>
        <end position="342"/>
    </location>
</feature>
<dbReference type="STRING" id="1965070.A0A3S4QTG1"/>
<evidence type="ECO:0000313" key="8">
    <source>
        <dbReference type="EMBL" id="RWS07602.1"/>
    </source>
</evidence>
<evidence type="ECO:0000256" key="3">
    <source>
        <dbReference type="ARBA" id="ARBA00022553"/>
    </source>
</evidence>
<feature type="domain" description="DBC1/CARP1 catalytically inactive NUDIX hydrolase" evidence="6">
    <location>
        <begin position="443"/>
        <end position="558"/>
    </location>
</feature>
<name>A0A3S4QTG1_9ACAR</name>
<dbReference type="InterPro" id="IPR025954">
    <property type="entry name" value="DBC1/CARP1_inactive_NUDIX"/>
</dbReference>
<evidence type="ECO:0000256" key="5">
    <source>
        <dbReference type="SAM" id="MobiDB-lite"/>
    </source>
</evidence>
<keyword evidence="4" id="KW-0175">Coiled coil</keyword>
<evidence type="ECO:0000313" key="7">
    <source>
        <dbReference type="EMBL" id="RWS07592.1"/>
    </source>
</evidence>
<evidence type="ECO:0000256" key="1">
    <source>
        <dbReference type="ARBA" id="ARBA00004496"/>
    </source>
</evidence>
<dbReference type="InterPro" id="IPR025224">
    <property type="entry name" value="CCAR1/CCAR2"/>
</dbReference>
<keyword evidence="2" id="KW-0963">Cytoplasm</keyword>
<evidence type="ECO:0000256" key="2">
    <source>
        <dbReference type="ARBA" id="ARBA00022490"/>
    </source>
</evidence>
<evidence type="ECO:0000313" key="9">
    <source>
        <dbReference type="Proteomes" id="UP000285301"/>
    </source>
</evidence>
<reference evidence="7 9" key="1">
    <citation type="journal article" date="2018" name="Gigascience">
        <title>Genomes of trombidid mites reveal novel predicted allergens and laterally-transferred genes associated with secondary metabolism.</title>
        <authorList>
            <person name="Dong X."/>
            <person name="Chaisiri K."/>
            <person name="Xia D."/>
            <person name="Armstrong S.D."/>
            <person name="Fang Y."/>
            <person name="Donnelly M.J."/>
            <person name="Kadowaki T."/>
            <person name="McGarry J.W."/>
            <person name="Darby A.C."/>
            <person name="Makepeace B.L."/>
        </authorList>
    </citation>
    <scope>NUCLEOTIDE SEQUENCE [LARGE SCALE GENOMIC DNA]</scope>
    <source>
        <strain evidence="7">UoL-WK</strain>
    </source>
</reference>
<dbReference type="Gene3D" id="1.10.720.30">
    <property type="entry name" value="SAP domain"/>
    <property type="match status" value="1"/>
</dbReference>
<comment type="caution">
    <text evidence="7">The sequence shown here is derived from an EMBL/GenBank/DDBJ whole genome shotgun (WGS) entry which is preliminary data.</text>
</comment>
<dbReference type="AlphaFoldDB" id="A0A3S4QTG1"/>
<dbReference type="InterPro" id="IPR036361">
    <property type="entry name" value="SAP_dom_sf"/>
</dbReference>
<comment type="subcellular location">
    <subcellularLocation>
        <location evidence="1">Cytoplasm</location>
    </subcellularLocation>
</comment>
<dbReference type="GO" id="GO:0006355">
    <property type="term" value="P:regulation of DNA-templated transcription"/>
    <property type="evidence" value="ECO:0007669"/>
    <property type="project" value="InterPro"/>
</dbReference>
<dbReference type="InterPro" id="IPR025223">
    <property type="entry name" value="S1-like_RNA-bd_dom"/>
</dbReference>
<dbReference type="PANTHER" id="PTHR14304">
    <property type="entry name" value="CELL DIVISION CYCLE AND APOPTOSIS REGULATOR PROTEIN"/>
    <property type="match status" value="1"/>
</dbReference>
<feature type="compositionally biased region" description="Polar residues" evidence="5">
    <location>
        <begin position="320"/>
        <end position="331"/>
    </location>
</feature>
<feature type="region of interest" description="Disordered" evidence="5">
    <location>
        <begin position="180"/>
        <end position="202"/>
    </location>
</feature>
<dbReference type="Proteomes" id="UP000285301">
    <property type="component" value="Unassembled WGS sequence"/>
</dbReference>
<protein>
    <recommendedName>
        <fullName evidence="6">DBC1/CARP1 catalytically inactive NUDIX hydrolase domain-containing protein</fullName>
    </recommendedName>
</protein>
<dbReference type="GO" id="GO:0005737">
    <property type="term" value="C:cytoplasm"/>
    <property type="evidence" value="ECO:0007669"/>
    <property type="project" value="UniProtKB-SubCell"/>
</dbReference>
<feature type="compositionally biased region" description="Basic and acidic residues" evidence="5">
    <location>
        <begin position="252"/>
        <end position="319"/>
    </location>
</feature>
<dbReference type="Pfam" id="PF14444">
    <property type="entry name" value="S1-like"/>
    <property type="match status" value="1"/>
</dbReference>
<keyword evidence="3" id="KW-0597">Phosphoprotein</keyword>
<reference evidence="7" key="2">
    <citation type="submission" date="2018-11" db="EMBL/GenBank/DDBJ databases">
        <title>Trombidioid mite genomics.</title>
        <authorList>
            <person name="Dong X."/>
        </authorList>
    </citation>
    <scope>NUCLEOTIDE SEQUENCE</scope>
    <source>
        <strain evidence="7">UoL-WK</strain>
    </source>
</reference>
<feature type="region of interest" description="Disordered" evidence="5">
    <location>
        <begin position="394"/>
        <end position="422"/>
    </location>
</feature>
<dbReference type="OrthoDB" id="6513905at2759"/>
<feature type="region of interest" description="Disordered" evidence="5">
    <location>
        <begin position="625"/>
        <end position="672"/>
    </location>
</feature>